<dbReference type="RefSeq" id="WP_147850629.1">
    <property type="nucleotide sequence ID" value="NZ_VDUZ01000042.1"/>
</dbReference>
<protein>
    <submittedName>
        <fullName evidence="1">Uncharacterized protein</fullName>
    </submittedName>
</protein>
<organism evidence="1 2">
    <name type="scientific">Vineibacter terrae</name>
    <dbReference type="NCBI Taxonomy" id="2586908"/>
    <lineage>
        <taxon>Bacteria</taxon>
        <taxon>Pseudomonadati</taxon>
        <taxon>Pseudomonadota</taxon>
        <taxon>Alphaproteobacteria</taxon>
        <taxon>Hyphomicrobiales</taxon>
        <taxon>Vineibacter</taxon>
    </lineage>
</organism>
<comment type="caution">
    <text evidence="1">The sequence shown here is derived from an EMBL/GenBank/DDBJ whole genome shotgun (WGS) entry which is preliminary data.</text>
</comment>
<dbReference type="Proteomes" id="UP000321638">
    <property type="component" value="Unassembled WGS sequence"/>
</dbReference>
<dbReference type="AlphaFoldDB" id="A0A5C8PCT3"/>
<proteinExistence type="predicted"/>
<keyword evidence="2" id="KW-1185">Reference proteome</keyword>
<dbReference type="OrthoDB" id="3197274at2"/>
<evidence type="ECO:0000313" key="2">
    <source>
        <dbReference type="Proteomes" id="UP000321638"/>
    </source>
</evidence>
<reference evidence="1 2" key="1">
    <citation type="submission" date="2019-06" db="EMBL/GenBank/DDBJ databases">
        <title>New taxonomy in bacterial strain CC-CFT640, isolated from vineyard.</title>
        <authorList>
            <person name="Lin S.-Y."/>
            <person name="Tsai C.-F."/>
            <person name="Young C.-C."/>
        </authorList>
    </citation>
    <scope>NUCLEOTIDE SEQUENCE [LARGE SCALE GENOMIC DNA]</scope>
    <source>
        <strain evidence="1 2">CC-CFT640</strain>
    </source>
</reference>
<gene>
    <name evidence="1" type="ORF">FHP25_29735</name>
</gene>
<dbReference type="EMBL" id="VDUZ01000042">
    <property type="protein sequence ID" value="TXL71559.1"/>
    <property type="molecule type" value="Genomic_DNA"/>
</dbReference>
<name>A0A5C8PCT3_9HYPH</name>
<sequence length="200" mass="22182">MLKATAIEMLAGARALRAAVPAPQPTVEIFNRSAAGLEHDKRLVQCKAPRLVLTSPPYPGVHVLYHRWQVDGRKEAPLPFLIAGKLDGAGSSYYTMGDRKYPELATYFANIRASMSSVAALADDRTVIAQMVAFSSPDWQLPRYLEAMEEAGLTEMRLAGLSGERDGRLWRTAPGRRWYSAQRGQTPGSQEVVLFHRRRG</sequence>
<accession>A0A5C8PCT3</accession>
<evidence type="ECO:0000313" key="1">
    <source>
        <dbReference type="EMBL" id="TXL71559.1"/>
    </source>
</evidence>